<dbReference type="InterPro" id="IPR001660">
    <property type="entry name" value="SAM"/>
</dbReference>
<dbReference type="OrthoDB" id="8188861at2759"/>
<feature type="compositionally biased region" description="Polar residues" evidence="11">
    <location>
        <begin position="342"/>
        <end position="358"/>
    </location>
</feature>
<dbReference type="CTD" id="20246646"/>
<dbReference type="AlphaFoldDB" id="V4AGH3"/>
<evidence type="ECO:0000256" key="10">
    <source>
        <dbReference type="PROSITE-ProRule" id="PRU00459"/>
    </source>
</evidence>
<evidence type="ECO:0000256" key="11">
    <source>
        <dbReference type="SAM" id="MobiDB-lite"/>
    </source>
</evidence>
<feature type="repeat" description="MBT" evidence="10">
    <location>
        <begin position="1"/>
        <end position="65"/>
    </location>
</feature>
<evidence type="ECO:0000256" key="6">
    <source>
        <dbReference type="ARBA" id="ARBA00022853"/>
    </source>
</evidence>
<evidence type="ECO:0000259" key="12">
    <source>
        <dbReference type="PROSITE" id="PS50105"/>
    </source>
</evidence>
<gene>
    <name evidence="13" type="ORF">LOTGIDRAFT_216594</name>
</gene>
<dbReference type="SMART" id="SM00454">
    <property type="entry name" value="SAM"/>
    <property type="match status" value="1"/>
</dbReference>
<dbReference type="Pfam" id="PF02820">
    <property type="entry name" value="MBT"/>
    <property type="match status" value="3"/>
</dbReference>
<feature type="repeat" description="MBT" evidence="10">
    <location>
        <begin position="182"/>
        <end position="277"/>
    </location>
</feature>
<dbReference type="PANTHER" id="PTHR12247">
    <property type="entry name" value="POLYCOMB GROUP PROTEIN"/>
    <property type="match status" value="1"/>
</dbReference>
<dbReference type="PROSITE" id="PS50105">
    <property type="entry name" value="SAM_DOMAIN"/>
    <property type="match status" value="1"/>
</dbReference>
<dbReference type="HOGENOM" id="CLU_004064_3_1_1"/>
<dbReference type="Pfam" id="PF01530">
    <property type="entry name" value="zf-C2HC"/>
    <property type="match status" value="1"/>
</dbReference>
<dbReference type="SUPFAM" id="SSF47769">
    <property type="entry name" value="SAM/Pointed domain"/>
    <property type="match status" value="1"/>
</dbReference>
<evidence type="ECO:0000313" key="14">
    <source>
        <dbReference type="Proteomes" id="UP000030746"/>
    </source>
</evidence>
<sequence>MKLEGIDPKHQSLYCVLTVAEIQGYRIRLHFDGYSECYDFWSNADSPFVFPVGWCEKNGKTLEPPKGLSQNEGFNWPNYLRNTKSAAAPKCLFVSQPATSVTPTAFRVGMKLEAVDKKNTYLICVATVADTLGDKILIHFDGWENNYDYWCDINSPCIHPVGWCQENGHTLSPPYWKESETFCWETYLTDNKSSAVPARAFKPRPPYYFEKDMVLEVVDPRNPILIRAARIVDVDSNRIKIHFEGWSSEYDFWEDDDSMDIHPPNWCVRTSHWLQPPLSPSDLVTDSNQTGCPTPGCKGIGHIKGAKFTGHHSSFGCPYSTMNLNKETPLLDRLGSTRSEEGSLTPNKSKTDSVSNSPEGLKPLNIDDRRFKKFRDEKSSEQSATASSAGDLYTGIHQSVFQTSSIPNPTNDLPLCWEQHSKLLPGVDKLQTQDVSKWTINEVANFIHTLPGCESHGNKFVDEQIDGEAFLLLNQSDIVKILNIKLGPALKIFNSILIFKNVET</sequence>
<evidence type="ECO:0000256" key="4">
    <source>
        <dbReference type="ARBA" id="ARBA00022771"/>
    </source>
</evidence>
<evidence type="ECO:0000256" key="5">
    <source>
        <dbReference type="ARBA" id="ARBA00022833"/>
    </source>
</evidence>
<dbReference type="GO" id="GO:0003682">
    <property type="term" value="F:chromatin binding"/>
    <property type="evidence" value="ECO:0007669"/>
    <property type="project" value="TreeGrafter"/>
</dbReference>
<dbReference type="CDD" id="cd20102">
    <property type="entry name" value="MBT_L3MBTL1-like_rpt2"/>
    <property type="match status" value="1"/>
</dbReference>
<dbReference type="SMART" id="SM00561">
    <property type="entry name" value="MBT"/>
    <property type="match status" value="3"/>
</dbReference>
<feature type="region of interest" description="Disordered" evidence="11">
    <location>
        <begin position="336"/>
        <end position="369"/>
    </location>
</feature>
<protein>
    <recommendedName>
        <fullName evidence="12">SAM domain-containing protein</fullName>
    </recommendedName>
</protein>
<evidence type="ECO:0000256" key="3">
    <source>
        <dbReference type="ARBA" id="ARBA00022737"/>
    </source>
</evidence>
<dbReference type="GeneID" id="20246646"/>
<dbReference type="PROSITE" id="PS51079">
    <property type="entry name" value="MBT"/>
    <property type="match status" value="3"/>
</dbReference>
<dbReference type="Pfam" id="PF00536">
    <property type="entry name" value="SAM_1"/>
    <property type="match status" value="1"/>
</dbReference>
<evidence type="ECO:0000256" key="1">
    <source>
        <dbReference type="ARBA" id="ARBA00004123"/>
    </source>
</evidence>
<dbReference type="CDD" id="cd09582">
    <property type="entry name" value="SAM_Scm-like-3MBT3_4"/>
    <property type="match status" value="1"/>
</dbReference>
<dbReference type="InterPro" id="IPR013761">
    <property type="entry name" value="SAM/pointed_sf"/>
</dbReference>
<dbReference type="InterPro" id="IPR004092">
    <property type="entry name" value="Mbt"/>
</dbReference>
<accession>V4AGH3</accession>
<dbReference type="RefSeq" id="XP_009056656.1">
    <property type="nucleotide sequence ID" value="XM_009058408.1"/>
</dbReference>
<feature type="domain" description="SAM" evidence="12">
    <location>
        <begin position="438"/>
        <end position="502"/>
    </location>
</feature>
<keyword evidence="9" id="KW-0539">Nucleus</keyword>
<dbReference type="STRING" id="225164.V4AGH3"/>
<dbReference type="CDD" id="cd20103">
    <property type="entry name" value="MBT_L3MBTL1-like_rpt3"/>
    <property type="match status" value="1"/>
</dbReference>
<dbReference type="Gene3D" id="2.30.30.140">
    <property type="match status" value="3"/>
</dbReference>
<dbReference type="CDD" id="cd20101">
    <property type="entry name" value="MBT_L3MBTL1-like_rpt1"/>
    <property type="match status" value="1"/>
</dbReference>
<evidence type="ECO:0000256" key="8">
    <source>
        <dbReference type="ARBA" id="ARBA00023163"/>
    </source>
</evidence>
<dbReference type="Gene3D" id="1.10.150.50">
    <property type="entry name" value="Transcription Factor, Ets-1"/>
    <property type="match status" value="1"/>
</dbReference>
<dbReference type="GO" id="GO:0042393">
    <property type="term" value="F:histone binding"/>
    <property type="evidence" value="ECO:0007669"/>
    <property type="project" value="TreeGrafter"/>
</dbReference>
<keyword evidence="14" id="KW-1185">Reference proteome</keyword>
<dbReference type="GO" id="GO:0045892">
    <property type="term" value="P:negative regulation of DNA-templated transcription"/>
    <property type="evidence" value="ECO:0007669"/>
    <property type="project" value="TreeGrafter"/>
</dbReference>
<evidence type="ECO:0000256" key="7">
    <source>
        <dbReference type="ARBA" id="ARBA00023015"/>
    </source>
</evidence>
<dbReference type="PANTHER" id="PTHR12247:SF131">
    <property type="entry name" value="LD05287P"/>
    <property type="match status" value="1"/>
</dbReference>
<dbReference type="GO" id="GO:0006325">
    <property type="term" value="P:chromatin organization"/>
    <property type="evidence" value="ECO:0007669"/>
    <property type="project" value="UniProtKB-KW"/>
</dbReference>
<dbReference type="SUPFAM" id="SSF63748">
    <property type="entry name" value="Tudor/PWWP/MBT"/>
    <property type="match status" value="3"/>
</dbReference>
<evidence type="ECO:0000256" key="2">
    <source>
        <dbReference type="ARBA" id="ARBA00022723"/>
    </source>
</evidence>
<dbReference type="Gene3D" id="4.10.320.30">
    <property type="match status" value="1"/>
</dbReference>
<dbReference type="InterPro" id="IPR050548">
    <property type="entry name" value="PcG_chromatin_remod_factors"/>
</dbReference>
<keyword evidence="7" id="KW-0805">Transcription regulation</keyword>
<evidence type="ECO:0000313" key="13">
    <source>
        <dbReference type="EMBL" id="ESO92511.1"/>
    </source>
</evidence>
<dbReference type="GO" id="GO:0008270">
    <property type="term" value="F:zinc ion binding"/>
    <property type="evidence" value="ECO:0007669"/>
    <property type="project" value="UniProtKB-KW"/>
</dbReference>
<keyword evidence="5" id="KW-0862">Zinc</keyword>
<dbReference type="InterPro" id="IPR002515">
    <property type="entry name" value="Znf_C2H2C"/>
</dbReference>
<name>V4AGH3_LOTGI</name>
<dbReference type="Proteomes" id="UP000030746">
    <property type="component" value="Unassembled WGS sequence"/>
</dbReference>
<keyword evidence="2" id="KW-0479">Metal-binding</keyword>
<dbReference type="OMA" id="ANEQSHN"/>
<keyword evidence="6" id="KW-0156">Chromatin regulator</keyword>
<evidence type="ECO:0000256" key="9">
    <source>
        <dbReference type="ARBA" id="ARBA00023242"/>
    </source>
</evidence>
<dbReference type="PROSITE" id="PS51802">
    <property type="entry name" value="ZF_CCHHC"/>
    <property type="match status" value="1"/>
</dbReference>
<dbReference type="KEGG" id="lgi:LOTGIDRAFT_216594"/>
<keyword evidence="3" id="KW-0677">Repeat</keyword>
<dbReference type="EMBL" id="KB202050">
    <property type="protein sequence ID" value="ESO92511.1"/>
    <property type="molecule type" value="Genomic_DNA"/>
</dbReference>
<proteinExistence type="predicted"/>
<comment type="subcellular location">
    <subcellularLocation>
        <location evidence="1">Nucleus</location>
    </subcellularLocation>
</comment>
<keyword evidence="8" id="KW-0804">Transcription</keyword>
<keyword evidence="4" id="KW-0863">Zinc-finger</keyword>
<organism evidence="13 14">
    <name type="scientific">Lottia gigantea</name>
    <name type="common">Giant owl limpet</name>
    <dbReference type="NCBI Taxonomy" id="225164"/>
    <lineage>
        <taxon>Eukaryota</taxon>
        <taxon>Metazoa</taxon>
        <taxon>Spiralia</taxon>
        <taxon>Lophotrochozoa</taxon>
        <taxon>Mollusca</taxon>
        <taxon>Gastropoda</taxon>
        <taxon>Patellogastropoda</taxon>
        <taxon>Lottioidea</taxon>
        <taxon>Lottiidae</taxon>
        <taxon>Lottia</taxon>
    </lineage>
</organism>
<dbReference type="GO" id="GO:0005634">
    <property type="term" value="C:nucleus"/>
    <property type="evidence" value="ECO:0007669"/>
    <property type="project" value="UniProtKB-SubCell"/>
</dbReference>
<feature type="repeat" description="MBT" evidence="10">
    <location>
        <begin position="74"/>
        <end position="174"/>
    </location>
</feature>
<reference evidence="13 14" key="1">
    <citation type="journal article" date="2013" name="Nature">
        <title>Insights into bilaterian evolution from three spiralian genomes.</title>
        <authorList>
            <person name="Simakov O."/>
            <person name="Marletaz F."/>
            <person name="Cho S.J."/>
            <person name="Edsinger-Gonzales E."/>
            <person name="Havlak P."/>
            <person name="Hellsten U."/>
            <person name="Kuo D.H."/>
            <person name="Larsson T."/>
            <person name="Lv J."/>
            <person name="Arendt D."/>
            <person name="Savage R."/>
            <person name="Osoegawa K."/>
            <person name="de Jong P."/>
            <person name="Grimwood J."/>
            <person name="Chapman J.A."/>
            <person name="Shapiro H."/>
            <person name="Aerts A."/>
            <person name="Otillar R.P."/>
            <person name="Terry A.Y."/>
            <person name="Boore J.L."/>
            <person name="Grigoriev I.V."/>
            <person name="Lindberg D.R."/>
            <person name="Seaver E.C."/>
            <person name="Weisblat D.A."/>
            <person name="Putnam N.H."/>
            <person name="Rokhsar D.S."/>
        </authorList>
    </citation>
    <scope>NUCLEOTIDE SEQUENCE [LARGE SCALE GENOMIC DNA]</scope>
</reference>